<dbReference type="Gene3D" id="3.80.10.10">
    <property type="entry name" value="Ribonuclease Inhibitor"/>
    <property type="match status" value="1"/>
</dbReference>
<dbReference type="EMBL" id="CP059671">
    <property type="protein sequence ID" value="QRW25728.1"/>
    <property type="molecule type" value="Genomic_DNA"/>
</dbReference>
<organism evidence="2 3">
    <name type="scientific">Rhizoctonia solani</name>
    <dbReference type="NCBI Taxonomy" id="456999"/>
    <lineage>
        <taxon>Eukaryota</taxon>
        <taxon>Fungi</taxon>
        <taxon>Dikarya</taxon>
        <taxon>Basidiomycota</taxon>
        <taxon>Agaricomycotina</taxon>
        <taxon>Agaricomycetes</taxon>
        <taxon>Cantharellales</taxon>
        <taxon>Ceratobasidiaceae</taxon>
        <taxon>Rhizoctonia</taxon>
    </lineage>
</organism>
<dbReference type="Pfam" id="PF12937">
    <property type="entry name" value="F-box-like"/>
    <property type="match status" value="1"/>
</dbReference>
<reference evidence="2" key="1">
    <citation type="submission" date="2020-05" db="EMBL/GenBank/DDBJ databases">
        <title>Evolutionary and genomic comparisons of hybrid uninucleate and nonhybrid Rhizoctonia fungi.</title>
        <authorList>
            <person name="Li C."/>
            <person name="Chen X."/>
        </authorList>
    </citation>
    <scope>NUCLEOTIDE SEQUENCE</scope>
    <source>
        <strain evidence="2">AG-1 IA</strain>
    </source>
</reference>
<dbReference type="Proteomes" id="UP000650533">
    <property type="component" value="Chromosome 14"/>
</dbReference>
<dbReference type="RefSeq" id="XP_043185965.1">
    <property type="nucleotide sequence ID" value="XM_043330620.1"/>
</dbReference>
<accession>A0A8H8P6Q1</accession>
<dbReference type="InterPro" id="IPR001810">
    <property type="entry name" value="F-box_dom"/>
</dbReference>
<protein>
    <submittedName>
        <fullName evidence="2">F-box-like protein</fullName>
    </submittedName>
</protein>
<dbReference type="KEGG" id="rsx:RhiXN_10805"/>
<sequence>MEKLYSTRLRASCALSDYRTACLDGLDTSDLSGSPELIGRMFEELSSIDELEKMLKESRSVVEKTMTMLTSYSPLLPDEVWAHIFRMVCNTTPCDLQGMGSNQKIISRGYYLESLSHVCSRWRSIIIELPCLWNHIDILHCHTSSERFFARGLVFISRSRNLPIHLHVASFGNSTPESDSKLDEFCAHLFGRIHTLEVICPGDRLDNSSQAVVQACLSSCQPGVLQQLSLAHFCGVSDRSIGQLSRSQELIEDVMEFVKILSLSGYYFPHLRKTWNSLIELSLCAPKDDCAYYLRQSDISQLLASCPQLSALHFGTGISDNNIIRSIPPIPLTDLEVLDLRWSGHRNYGALFSLISPTKRPLRVLLRYRFTNSSPLNSSRTRHFFLHSNIIHLSMKGPTGAVWILRLLALLPQLRVLTLIGSTLDSRSSTIPPNTSSFSRLSLLEKLRLVHCSISIYQLRNIAQVDPIKTLIVQDCNIGNYEISGEDLVGIAPEIHFIDSSGSNSRIQDWDENF</sequence>
<dbReference type="GeneID" id="67033083"/>
<evidence type="ECO:0000313" key="2">
    <source>
        <dbReference type="EMBL" id="QRW25728.1"/>
    </source>
</evidence>
<dbReference type="InterPro" id="IPR032675">
    <property type="entry name" value="LRR_dom_sf"/>
</dbReference>
<dbReference type="AlphaFoldDB" id="A0A8H8P6Q1"/>
<evidence type="ECO:0000313" key="3">
    <source>
        <dbReference type="Proteomes" id="UP000650533"/>
    </source>
</evidence>
<evidence type="ECO:0000259" key="1">
    <source>
        <dbReference type="Pfam" id="PF12937"/>
    </source>
</evidence>
<dbReference type="Gene3D" id="1.20.1280.50">
    <property type="match status" value="1"/>
</dbReference>
<feature type="domain" description="F-box" evidence="1">
    <location>
        <begin position="76"/>
        <end position="138"/>
    </location>
</feature>
<gene>
    <name evidence="2" type="ORF">RhiXN_10805</name>
</gene>
<name>A0A8H8P6Q1_9AGAM</name>
<proteinExistence type="predicted"/>
<dbReference type="SUPFAM" id="SSF52047">
    <property type="entry name" value="RNI-like"/>
    <property type="match status" value="1"/>
</dbReference>